<comment type="caution">
    <text evidence="1">The sequence shown here is derived from an EMBL/GenBank/DDBJ whole genome shotgun (WGS) entry which is preliminary data.</text>
</comment>
<evidence type="ECO:0000313" key="1">
    <source>
        <dbReference type="EMBL" id="KAK1671719.1"/>
    </source>
</evidence>
<gene>
    <name evidence="1" type="ORF">BDP55DRAFT_675239</name>
</gene>
<keyword evidence="2" id="KW-1185">Reference proteome</keyword>
<evidence type="ECO:0000313" key="2">
    <source>
        <dbReference type="Proteomes" id="UP001224890"/>
    </source>
</evidence>
<feature type="non-terminal residue" evidence="1">
    <location>
        <position position="54"/>
    </location>
</feature>
<reference evidence="1" key="1">
    <citation type="submission" date="2021-06" db="EMBL/GenBank/DDBJ databases">
        <title>Comparative genomics, transcriptomics and evolutionary studies reveal genomic signatures of adaptation to plant cell wall in hemibiotrophic fungi.</title>
        <authorList>
            <consortium name="DOE Joint Genome Institute"/>
            <person name="Baroncelli R."/>
            <person name="Diaz J.F."/>
            <person name="Benocci T."/>
            <person name="Peng M."/>
            <person name="Battaglia E."/>
            <person name="Haridas S."/>
            <person name="Andreopoulos W."/>
            <person name="Labutti K."/>
            <person name="Pangilinan J."/>
            <person name="Floch G.L."/>
            <person name="Makela M.R."/>
            <person name="Henrissat B."/>
            <person name="Grigoriev I.V."/>
            <person name="Crouch J.A."/>
            <person name="De Vries R.P."/>
            <person name="Sukno S.A."/>
            <person name="Thon M.R."/>
        </authorList>
    </citation>
    <scope>NUCLEOTIDE SEQUENCE</scope>
    <source>
        <strain evidence="1">CBS 193.32</strain>
    </source>
</reference>
<proteinExistence type="predicted"/>
<dbReference type="RefSeq" id="XP_060425722.1">
    <property type="nucleotide sequence ID" value="XM_060575727.1"/>
</dbReference>
<dbReference type="Proteomes" id="UP001224890">
    <property type="component" value="Unassembled WGS sequence"/>
</dbReference>
<protein>
    <submittedName>
        <fullName evidence="1">Uncharacterized protein</fullName>
    </submittedName>
</protein>
<organism evidence="1 2">
    <name type="scientific">Colletotrichum godetiae</name>
    <dbReference type="NCBI Taxonomy" id="1209918"/>
    <lineage>
        <taxon>Eukaryota</taxon>
        <taxon>Fungi</taxon>
        <taxon>Dikarya</taxon>
        <taxon>Ascomycota</taxon>
        <taxon>Pezizomycotina</taxon>
        <taxon>Sordariomycetes</taxon>
        <taxon>Hypocreomycetidae</taxon>
        <taxon>Glomerellales</taxon>
        <taxon>Glomerellaceae</taxon>
        <taxon>Colletotrichum</taxon>
        <taxon>Colletotrichum acutatum species complex</taxon>
    </lineage>
</organism>
<sequence length="54" mass="6304">MQLRNDRVCFGSVPLNFMQRGRQVKDGNTSSVERRLTAFFSWIEQTSRVPIGRM</sequence>
<dbReference type="EMBL" id="JAHMHR010000044">
    <property type="protein sequence ID" value="KAK1671719.1"/>
    <property type="molecule type" value="Genomic_DNA"/>
</dbReference>
<accession>A0AAJ0AD64</accession>
<dbReference type="AlphaFoldDB" id="A0AAJ0AD64"/>
<dbReference type="GeneID" id="85460253"/>
<name>A0AAJ0AD64_9PEZI</name>